<sequence length="58" mass="6328">MGKRDYGGMTVNERLFASGLLDDFDRALAKGDKAAIEDILEQVDVDPNLAKSLLRDGC</sequence>
<dbReference type="KEGG" id="phao:HF685_11945"/>
<gene>
    <name evidence="1" type="ORF">HF685_11945</name>
</gene>
<dbReference type="RefSeq" id="WP_168820176.1">
    <property type="nucleotide sequence ID" value="NZ_CP051217.1"/>
</dbReference>
<accession>A0A6H2DNY7</accession>
<name>A0A6H2DNY7_9SPHN</name>
<dbReference type="Proteomes" id="UP000501600">
    <property type="component" value="Chromosome"/>
</dbReference>
<keyword evidence="2" id="KW-1185">Reference proteome</keyword>
<dbReference type="AlphaFoldDB" id="A0A6H2DNY7"/>
<reference evidence="1 2" key="1">
    <citation type="submission" date="2020-04" db="EMBL/GenBank/DDBJ databases">
        <title>Genome sequence for Sphingorhabdus sp. strain M1.</title>
        <authorList>
            <person name="Park S.-J."/>
        </authorList>
    </citation>
    <scope>NUCLEOTIDE SEQUENCE [LARGE SCALE GENOMIC DNA]</scope>
    <source>
        <strain evidence="1 2">JK6</strain>
    </source>
</reference>
<organism evidence="1 2">
    <name type="scientific">Parasphingorhabdus halotolerans</name>
    <dbReference type="NCBI Taxonomy" id="2725558"/>
    <lineage>
        <taxon>Bacteria</taxon>
        <taxon>Pseudomonadati</taxon>
        <taxon>Pseudomonadota</taxon>
        <taxon>Alphaproteobacteria</taxon>
        <taxon>Sphingomonadales</taxon>
        <taxon>Sphingomonadaceae</taxon>
        <taxon>Parasphingorhabdus</taxon>
    </lineage>
</organism>
<dbReference type="EMBL" id="CP051217">
    <property type="protein sequence ID" value="QJB69908.1"/>
    <property type="molecule type" value="Genomic_DNA"/>
</dbReference>
<evidence type="ECO:0000313" key="1">
    <source>
        <dbReference type="EMBL" id="QJB69908.1"/>
    </source>
</evidence>
<evidence type="ECO:0000313" key="2">
    <source>
        <dbReference type="Proteomes" id="UP000501600"/>
    </source>
</evidence>
<protein>
    <submittedName>
        <fullName evidence="1">Uncharacterized protein</fullName>
    </submittedName>
</protein>
<proteinExistence type="predicted"/>